<name>A0A7J5UL36_9MICO</name>
<dbReference type="EMBL" id="WHJE01000147">
    <property type="protein sequence ID" value="KAE8762593.1"/>
    <property type="molecule type" value="Genomic_DNA"/>
</dbReference>
<dbReference type="Proteomes" id="UP000451860">
    <property type="component" value="Unassembled WGS sequence"/>
</dbReference>
<protein>
    <submittedName>
        <fullName evidence="1">NAD-dependent malic enzyme</fullName>
    </submittedName>
</protein>
<comment type="caution">
    <text evidence="1">The sequence shown here is derived from an EMBL/GenBank/DDBJ whole genome shotgun (WGS) entry which is preliminary data.</text>
</comment>
<reference evidence="1 2" key="1">
    <citation type="submission" date="2019-10" db="EMBL/GenBank/DDBJ databases">
        <title>Georgenia wutianyii sp. nov. and Georgenia yuyongxinii sp. nov. isolated from plateau pika (Ochotona curzoniae) in the Qinghai-Tibet plateau of China.</title>
        <authorList>
            <person name="Tian Z."/>
        </authorList>
    </citation>
    <scope>NUCLEOTIDE SEQUENCE [LARGE SCALE GENOMIC DNA]</scope>
    <source>
        <strain evidence="1 2">DSM 21501</strain>
    </source>
</reference>
<organism evidence="1 2">
    <name type="scientific">Georgenia thermotolerans</name>
    <dbReference type="NCBI Taxonomy" id="527326"/>
    <lineage>
        <taxon>Bacteria</taxon>
        <taxon>Bacillati</taxon>
        <taxon>Actinomycetota</taxon>
        <taxon>Actinomycetes</taxon>
        <taxon>Micrococcales</taxon>
        <taxon>Bogoriellaceae</taxon>
        <taxon>Georgenia</taxon>
    </lineage>
</organism>
<accession>A0A7J5UL36</accession>
<keyword evidence="2" id="KW-1185">Reference proteome</keyword>
<sequence>MAMPSPSYTITLRVEVPASQRATSMLVAAVAEAGAAVTGVDIAHSATSQLVVDVTCDTVDAEHGDQVVAALNALEGVRVLKMSDSTF</sequence>
<dbReference type="AlphaFoldDB" id="A0A7J5UL36"/>
<proteinExistence type="predicted"/>
<evidence type="ECO:0000313" key="2">
    <source>
        <dbReference type="Proteomes" id="UP000451860"/>
    </source>
</evidence>
<feature type="non-terminal residue" evidence="1">
    <location>
        <position position="87"/>
    </location>
</feature>
<gene>
    <name evidence="1" type="ORF">GB883_18515</name>
</gene>
<evidence type="ECO:0000313" key="1">
    <source>
        <dbReference type="EMBL" id="KAE8762593.1"/>
    </source>
</evidence>